<keyword evidence="2" id="KW-0325">Glycoprotein</keyword>
<name>A0A7M7HIB9_STRPU</name>
<organism evidence="9 10">
    <name type="scientific">Strongylocentrotus purpuratus</name>
    <name type="common">Purple sea urchin</name>
    <dbReference type="NCBI Taxonomy" id="7668"/>
    <lineage>
        <taxon>Eukaryota</taxon>
        <taxon>Metazoa</taxon>
        <taxon>Echinodermata</taxon>
        <taxon>Eleutherozoa</taxon>
        <taxon>Echinozoa</taxon>
        <taxon>Echinoidea</taxon>
        <taxon>Euechinoidea</taxon>
        <taxon>Echinacea</taxon>
        <taxon>Camarodonta</taxon>
        <taxon>Echinidea</taxon>
        <taxon>Strongylocentrotidae</taxon>
        <taxon>Strongylocentrotus</taxon>
    </lineage>
</organism>
<dbReference type="EnsemblMetazoa" id="XM_011681155">
    <property type="protein sequence ID" value="XP_011679457"/>
    <property type="gene ID" value="LOC762476"/>
</dbReference>
<dbReference type="KEGG" id="spu:762476"/>
<feature type="compositionally biased region" description="Basic and acidic residues" evidence="6">
    <location>
        <begin position="61"/>
        <end position="71"/>
    </location>
</feature>
<feature type="binding site" evidence="4">
    <location>
        <position position="234"/>
    </location>
    <ligand>
        <name>3'-phosphoadenylyl sulfate</name>
        <dbReference type="ChEBI" id="CHEBI:58339"/>
    </ligand>
</feature>
<dbReference type="EnsemblMetazoa" id="XM_011681154">
    <property type="protein sequence ID" value="XP_011679456"/>
    <property type="gene ID" value="LOC762476"/>
</dbReference>
<keyword evidence="7" id="KW-0472">Membrane</keyword>
<evidence type="ECO:0000256" key="5">
    <source>
        <dbReference type="PIRSR" id="PIRSR637359-3"/>
    </source>
</evidence>
<protein>
    <recommendedName>
        <fullName evidence="8">Sulfotransferase domain-containing protein</fullName>
    </recommendedName>
</protein>
<dbReference type="AlphaFoldDB" id="A0A7M7HIB9"/>
<keyword evidence="5" id="KW-1015">Disulfide bond</keyword>
<feature type="compositionally biased region" description="Basic and acidic residues" evidence="6">
    <location>
        <begin position="88"/>
        <end position="101"/>
    </location>
</feature>
<dbReference type="Gene3D" id="3.40.50.300">
    <property type="entry name" value="P-loop containing nucleotide triphosphate hydrolases"/>
    <property type="match status" value="1"/>
</dbReference>
<evidence type="ECO:0000256" key="6">
    <source>
        <dbReference type="SAM" id="MobiDB-lite"/>
    </source>
</evidence>
<reference evidence="10" key="1">
    <citation type="submission" date="2015-02" db="EMBL/GenBank/DDBJ databases">
        <title>Genome sequencing for Strongylocentrotus purpuratus.</title>
        <authorList>
            <person name="Murali S."/>
            <person name="Liu Y."/>
            <person name="Vee V."/>
            <person name="English A."/>
            <person name="Wang M."/>
            <person name="Skinner E."/>
            <person name="Han Y."/>
            <person name="Muzny D.M."/>
            <person name="Worley K.C."/>
            <person name="Gibbs R.A."/>
        </authorList>
    </citation>
    <scope>NUCLEOTIDE SEQUENCE</scope>
</reference>
<evidence type="ECO:0000313" key="10">
    <source>
        <dbReference type="Proteomes" id="UP000007110"/>
    </source>
</evidence>
<evidence type="ECO:0000256" key="2">
    <source>
        <dbReference type="ARBA" id="ARBA00023180"/>
    </source>
</evidence>
<dbReference type="PANTHER" id="PTHR10605">
    <property type="entry name" value="HEPARAN SULFATE SULFOTRANSFERASE"/>
    <property type="match status" value="1"/>
</dbReference>
<evidence type="ECO:0000256" key="7">
    <source>
        <dbReference type="SAM" id="Phobius"/>
    </source>
</evidence>
<dbReference type="InterPro" id="IPR000863">
    <property type="entry name" value="Sulfotransferase_dom"/>
</dbReference>
<keyword evidence="7" id="KW-0812">Transmembrane</keyword>
<dbReference type="RefSeq" id="XP_011679456.2">
    <property type="nucleotide sequence ID" value="XM_011681154.2"/>
</dbReference>
<dbReference type="Pfam" id="PF00685">
    <property type="entry name" value="Sulfotransfer_1"/>
    <property type="match status" value="1"/>
</dbReference>
<feature type="disulfide bond" evidence="5">
    <location>
        <begin position="359"/>
        <end position="370"/>
    </location>
</feature>
<dbReference type="RefSeq" id="XP_011679457.2">
    <property type="nucleotide sequence ID" value="XM_011681155.2"/>
</dbReference>
<proteinExistence type="predicted"/>
<evidence type="ECO:0000256" key="3">
    <source>
        <dbReference type="PIRSR" id="PIRSR637359-1"/>
    </source>
</evidence>
<dbReference type="GO" id="GO:0008467">
    <property type="term" value="F:[heparan sulfate]-glucosamine 3-sulfotransferase activity"/>
    <property type="evidence" value="ECO:0000318"/>
    <property type="project" value="GO_Central"/>
</dbReference>
<accession>A0A7M7HIB9</accession>
<dbReference type="OrthoDB" id="411451at2759"/>
<feature type="binding site" evidence="4">
    <location>
        <position position="358"/>
    </location>
    <ligand>
        <name>3'-phosphoadenylyl sulfate</name>
        <dbReference type="ChEBI" id="CHEBI:58339"/>
    </ligand>
</feature>
<dbReference type="InterPro" id="IPR037359">
    <property type="entry name" value="NST/OST"/>
</dbReference>
<evidence type="ECO:0000256" key="1">
    <source>
        <dbReference type="ARBA" id="ARBA00022679"/>
    </source>
</evidence>
<dbReference type="PANTHER" id="PTHR10605:SF65">
    <property type="entry name" value="GH20068P"/>
    <property type="match status" value="1"/>
</dbReference>
<evidence type="ECO:0000256" key="4">
    <source>
        <dbReference type="PIRSR" id="PIRSR637359-2"/>
    </source>
</evidence>
<reference evidence="9" key="2">
    <citation type="submission" date="2021-01" db="UniProtKB">
        <authorList>
            <consortium name="EnsemblMetazoa"/>
        </authorList>
    </citation>
    <scope>IDENTIFICATION</scope>
</reference>
<dbReference type="Proteomes" id="UP000007110">
    <property type="component" value="Unassembled WGS sequence"/>
</dbReference>
<feature type="domain" description="Sulfotransferase" evidence="8">
    <location>
        <begin position="141"/>
        <end position="396"/>
    </location>
</feature>
<feature type="binding site" evidence="4">
    <location>
        <position position="242"/>
    </location>
    <ligand>
        <name>3'-phosphoadenylyl sulfate</name>
        <dbReference type="ChEBI" id="CHEBI:58339"/>
    </ligand>
</feature>
<dbReference type="SUPFAM" id="SSF52540">
    <property type="entry name" value="P-loop containing nucleoside triphosphate hydrolases"/>
    <property type="match status" value="1"/>
</dbReference>
<dbReference type="InterPro" id="IPR027417">
    <property type="entry name" value="P-loop_NTPase"/>
</dbReference>
<feature type="compositionally biased region" description="Basic and acidic residues" evidence="6">
    <location>
        <begin position="41"/>
        <end position="53"/>
    </location>
</feature>
<feature type="active site" description="For sulfotransferase activity" evidence="3">
    <location>
        <position position="150"/>
    </location>
</feature>
<sequence>MSASFRKVPLKYSFIAISILVVVHILTIIIYRPISTSTDEPKPWDMKRVDKTAKQTSLSPRKNDSTKETLSDRPIGPGKVPPILPDNRNIKDKSKSYSKSDNHVEKGRSFILGDCYRYNSHGKQLLPSETLRKNNCQKRLPKAVIIGVKKCGTWTIRQYLGLHTSITINGETQFPTSINITAKDVSKWKDEMYYSSPRTLPMTETSQYVIARVESKRRLKAFLDDDLKIIVIIRDPVTRAVSDHVHKLFEVFHSSLLRNESFPITHEGDVLRESIKDTIIDVSTGRLRDGQQLVRFGQYITYLRGLLEVYSRDQLFILDGEAFIEDPLPSLLRVETFLGVPKFYKRDHFRVNPQTGFYCAHVPERPFYHCADPKRKGRPHPTLDDDLEGKLRDYYRPFNLQLAKEFDLDFPWLFH</sequence>
<feature type="binding site" evidence="4">
    <location>
        <begin position="376"/>
        <end position="380"/>
    </location>
    <ligand>
        <name>3'-phosphoadenylyl sulfate</name>
        <dbReference type="ChEBI" id="CHEBI:58339"/>
    </ligand>
</feature>
<keyword evidence="10" id="KW-1185">Reference proteome</keyword>
<keyword evidence="1" id="KW-0808">Transferase</keyword>
<evidence type="ECO:0000313" key="9">
    <source>
        <dbReference type="EnsemblMetazoa" id="XP_011679456"/>
    </source>
</evidence>
<keyword evidence="7" id="KW-1133">Transmembrane helix</keyword>
<dbReference type="InParanoid" id="A0A7M7HIB9"/>
<evidence type="ECO:0000259" key="8">
    <source>
        <dbReference type="Pfam" id="PF00685"/>
    </source>
</evidence>
<dbReference type="GeneID" id="762476"/>
<feature type="transmembrane region" description="Helical" evidence="7">
    <location>
        <begin position="12"/>
        <end position="31"/>
    </location>
</feature>
<feature type="region of interest" description="Disordered" evidence="6">
    <location>
        <begin position="41"/>
        <end position="101"/>
    </location>
</feature>
<dbReference type="FunFam" id="3.40.50.300:FF:004477">
    <property type="entry name" value="Uncharacterized protein"/>
    <property type="match status" value="1"/>
</dbReference>